<dbReference type="EMBL" id="CADCXY010000001">
    <property type="protein sequence ID" value="CAB0150107.1"/>
    <property type="molecule type" value="Genomic_DNA"/>
</dbReference>
<dbReference type="InterPro" id="IPR046336">
    <property type="entry name" value="Lon_prtase_N_sf"/>
</dbReference>
<dbReference type="Pfam" id="PF02190">
    <property type="entry name" value="LON_substr_bdg"/>
    <property type="match status" value="1"/>
</dbReference>
<evidence type="ECO:0000259" key="1">
    <source>
        <dbReference type="SMART" id="SM00464"/>
    </source>
</evidence>
<dbReference type="PANTHER" id="PTHR46732:SF8">
    <property type="entry name" value="ATP-DEPENDENT PROTEASE LA (LON) DOMAIN PROTEIN"/>
    <property type="match status" value="1"/>
</dbReference>
<dbReference type="SUPFAM" id="SSF88697">
    <property type="entry name" value="PUA domain-like"/>
    <property type="match status" value="1"/>
</dbReference>
<proteinExistence type="predicted"/>
<protein>
    <recommendedName>
        <fullName evidence="1">Lon N-terminal domain-containing protein</fullName>
    </recommendedName>
</protein>
<evidence type="ECO:0000313" key="3">
    <source>
        <dbReference type="Proteomes" id="UP000481517"/>
    </source>
</evidence>
<dbReference type="Proteomes" id="UP000481517">
    <property type="component" value="Unassembled WGS sequence"/>
</dbReference>
<accession>A0A6S6WJV3</accession>
<name>A0A6S6WJV3_9GAMM</name>
<gene>
    <name evidence="2" type="ORF">PSI9734_00673</name>
</gene>
<sequence>MTPTLTNIPLFPLSGHVLPGGIMQLKIFEPRYLRMIREVCSKGEQGLIGMCMFNEQGSIEHNTHIHALATLAKVIDFEHRDDGLLGITVEGVEIGEITSIDVANDGLRSGTIERHNNWPQHSLDDDYQHLATRLCEVYKEYPELGSCPSGECLSHADWVCQRWLELLPISAQVKQELLREQSCLPALEYLKSLIRESETISDPE</sequence>
<dbReference type="AlphaFoldDB" id="A0A6S6WJV3"/>
<dbReference type="Gene3D" id="2.30.130.40">
    <property type="entry name" value="LON domain-like"/>
    <property type="match status" value="1"/>
</dbReference>
<dbReference type="Gene3D" id="1.10.4060.10">
    <property type="entry name" value="BPP1347 like domain"/>
    <property type="match status" value="1"/>
</dbReference>
<feature type="domain" description="Lon N-terminal" evidence="1">
    <location>
        <begin position="7"/>
        <end position="196"/>
    </location>
</feature>
<dbReference type="SMART" id="SM00464">
    <property type="entry name" value="LON"/>
    <property type="match status" value="1"/>
</dbReference>
<organism evidence="2 3">
    <name type="scientific">Pseudidiomarina piscicola</name>
    <dbReference type="NCBI Taxonomy" id="2614830"/>
    <lineage>
        <taxon>Bacteria</taxon>
        <taxon>Pseudomonadati</taxon>
        <taxon>Pseudomonadota</taxon>
        <taxon>Gammaproteobacteria</taxon>
        <taxon>Alteromonadales</taxon>
        <taxon>Idiomarinaceae</taxon>
        <taxon>Pseudidiomarina</taxon>
    </lineage>
</organism>
<evidence type="ECO:0000313" key="2">
    <source>
        <dbReference type="EMBL" id="CAB0150107.1"/>
    </source>
</evidence>
<dbReference type="InterPro" id="IPR003111">
    <property type="entry name" value="Lon_prtase_N"/>
</dbReference>
<reference evidence="2 3" key="1">
    <citation type="submission" date="2020-02" db="EMBL/GenBank/DDBJ databases">
        <authorList>
            <person name="Rodrigo-Torres L."/>
            <person name="Arahal R. D."/>
            <person name="Lucena T."/>
        </authorList>
    </citation>
    <scope>NUCLEOTIDE SEQUENCE [LARGE SCALE GENOMIC DNA]</scope>
    <source>
        <strain evidence="2 3">CECT 9734</strain>
    </source>
</reference>
<dbReference type="RefSeq" id="WP_173919682.1">
    <property type="nucleotide sequence ID" value="NZ_CADCXY010000001.1"/>
</dbReference>
<dbReference type="PANTHER" id="PTHR46732">
    <property type="entry name" value="ATP-DEPENDENT PROTEASE LA (LON) DOMAIN PROTEIN"/>
    <property type="match status" value="1"/>
</dbReference>
<keyword evidence="3" id="KW-1185">Reference proteome</keyword>
<dbReference type="InterPro" id="IPR015947">
    <property type="entry name" value="PUA-like_sf"/>
</dbReference>